<dbReference type="GO" id="GO:0032259">
    <property type="term" value="P:methylation"/>
    <property type="evidence" value="ECO:0007669"/>
    <property type="project" value="UniProtKB-KW"/>
</dbReference>
<dbReference type="PATRIC" id="fig|1618997.3.peg.1315"/>
<protein>
    <submittedName>
        <fullName evidence="1">Methyltransferase C2 protein</fullName>
    </submittedName>
</protein>
<dbReference type="GO" id="GO:0008168">
    <property type="term" value="F:methyltransferase activity"/>
    <property type="evidence" value="ECO:0007669"/>
    <property type="project" value="UniProtKB-KW"/>
</dbReference>
<keyword evidence="1" id="KW-0489">Methyltransferase</keyword>
<sequence>MLKQELDKSTFKHKQILYVLASNLLRDYSNQEPTDLRIRKRFSEFPKEPFFESYLTLLSCLTRKLKSTQEQVPDSGKTIVAKNIDSSEKNKVHNALSRKNSIDAGITSPPYAMALPYIDTQRLSLVWLDLLQPSEIRQADQELIGSREYINGDQGVWESRLDKNTDGLPFELHSYCMKLKSFIGKDDGFRRKAVPSLLYRYFVGMGNVFENILPYFKKNAPLALIVGHNSTTLGNKLFNIDTPNLLLNLALSKGWKEKEITKLQTYKRYQLHKKNSINEESLIIIQRK</sequence>
<name>A0A0G0XFY0_9BACT</name>
<accession>A0A0G0XFY0</accession>
<organism evidence="1 2">
    <name type="scientific">Candidatus Uhrbacteria bacterium GW2011_GWF2_41_16</name>
    <dbReference type="NCBI Taxonomy" id="1618997"/>
    <lineage>
        <taxon>Bacteria</taxon>
        <taxon>Candidatus Uhriibacteriota</taxon>
    </lineage>
</organism>
<comment type="caution">
    <text evidence="1">The sequence shown here is derived from an EMBL/GenBank/DDBJ whole genome shotgun (WGS) entry which is preliminary data.</text>
</comment>
<evidence type="ECO:0000313" key="1">
    <source>
        <dbReference type="EMBL" id="KKR95685.1"/>
    </source>
</evidence>
<evidence type="ECO:0000313" key="2">
    <source>
        <dbReference type="Proteomes" id="UP000034746"/>
    </source>
</evidence>
<dbReference type="AlphaFoldDB" id="A0A0G0XFY0"/>
<gene>
    <name evidence="1" type="ORF">UU48_C0045G0005</name>
</gene>
<dbReference type="EMBL" id="LCAU01000045">
    <property type="protein sequence ID" value="KKR95685.1"/>
    <property type="molecule type" value="Genomic_DNA"/>
</dbReference>
<dbReference type="Proteomes" id="UP000034746">
    <property type="component" value="Unassembled WGS sequence"/>
</dbReference>
<proteinExistence type="predicted"/>
<keyword evidence="1" id="KW-0808">Transferase</keyword>
<reference evidence="1 2" key="1">
    <citation type="journal article" date="2015" name="Nature">
        <title>rRNA introns, odd ribosomes, and small enigmatic genomes across a large radiation of phyla.</title>
        <authorList>
            <person name="Brown C.T."/>
            <person name="Hug L.A."/>
            <person name="Thomas B.C."/>
            <person name="Sharon I."/>
            <person name="Castelle C.J."/>
            <person name="Singh A."/>
            <person name="Wilkins M.J."/>
            <person name="Williams K.H."/>
            <person name="Banfield J.F."/>
        </authorList>
    </citation>
    <scope>NUCLEOTIDE SEQUENCE [LARGE SCALE GENOMIC DNA]</scope>
</reference>